<dbReference type="Gene3D" id="2.10.25.10">
    <property type="entry name" value="Laminin"/>
    <property type="match status" value="3"/>
</dbReference>
<evidence type="ECO:0000256" key="1">
    <source>
        <dbReference type="ARBA" id="ARBA00004302"/>
    </source>
</evidence>
<keyword evidence="10" id="KW-0325">Glycoprotein</keyword>
<dbReference type="Proteomes" id="UP000314986">
    <property type="component" value="Unassembled WGS sequence"/>
</dbReference>
<evidence type="ECO:0000256" key="2">
    <source>
        <dbReference type="ARBA" id="ARBA00022525"/>
    </source>
</evidence>
<dbReference type="InterPro" id="IPR056863">
    <property type="entry name" value="LMN_ATRN_NET-like_EGF"/>
</dbReference>
<dbReference type="GO" id="GO:0034446">
    <property type="term" value="P:substrate adhesion-dependent cell spreading"/>
    <property type="evidence" value="ECO:0007669"/>
    <property type="project" value="TreeGrafter"/>
</dbReference>
<keyword evidence="2" id="KW-0964">Secreted</keyword>
<feature type="disulfide bond" evidence="12">
    <location>
        <begin position="489"/>
        <end position="503"/>
    </location>
</feature>
<proteinExistence type="predicted"/>
<dbReference type="PRINTS" id="PR00011">
    <property type="entry name" value="EGFLAMININ"/>
</dbReference>
<dbReference type="PANTHER" id="PTHR10574">
    <property type="entry name" value="NETRIN/LAMININ-RELATED"/>
    <property type="match status" value="1"/>
</dbReference>
<reference evidence="18" key="1">
    <citation type="journal article" date="2006" name="Science">
        <title>Ancient noncoding elements conserved in the human genome.</title>
        <authorList>
            <person name="Venkatesh B."/>
            <person name="Kirkness E.F."/>
            <person name="Loh Y.H."/>
            <person name="Halpern A.L."/>
            <person name="Lee A.P."/>
            <person name="Johnson J."/>
            <person name="Dandona N."/>
            <person name="Viswanathan L.D."/>
            <person name="Tay A."/>
            <person name="Venter J.C."/>
            <person name="Strausberg R.L."/>
            <person name="Brenner S."/>
        </authorList>
    </citation>
    <scope>NUCLEOTIDE SEQUENCE [LARGE SCALE GENOMIC DNA]</scope>
</reference>
<evidence type="ECO:0000256" key="12">
    <source>
        <dbReference type="PROSITE-ProRule" id="PRU00460"/>
    </source>
</evidence>
<dbReference type="InParanoid" id="A0A4W3H526"/>
<keyword evidence="9 12" id="KW-1015">Disulfide bond</keyword>
<dbReference type="PROSITE" id="PS50027">
    <property type="entry name" value="EGF_LAM_2"/>
    <property type="match status" value="4"/>
</dbReference>
<dbReference type="InterPro" id="IPR008211">
    <property type="entry name" value="Laminin_N"/>
</dbReference>
<dbReference type="SMART" id="SM00136">
    <property type="entry name" value="LamNT"/>
    <property type="match status" value="1"/>
</dbReference>
<reference evidence="18" key="3">
    <citation type="journal article" date="2014" name="Nature">
        <title>Elephant shark genome provides unique insights into gnathostome evolution.</title>
        <authorList>
            <consortium name="International Elephant Shark Genome Sequencing Consortium"/>
            <person name="Venkatesh B."/>
            <person name="Lee A.P."/>
            <person name="Ravi V."/>
            <person name="Maurya A.K."/>
            <person name="Lian M.M."/>
            <person name="Swann J.B."/>
            <person name="Ohta Y."/>
            <person name="Flajnik M.F."/>
            <person name="Sutoh Y."/>
            <person name="Kasahara M."/>
            <person name="Hoon S."/>
            <person name="Gangu V."/>
            <person name="Roy S.W."/>
            <person name="Irimia M."/>
            <person name="Korzh V."/>
            <person name="Kondrychyn I."/>
            <person name="Lim Z.W."/>
            <person name="Tay B.H."/>
            <person name="Tohari S."/>
            <person name="Kong K.W."/>
            <person name="Ho S."/>
            <person name="Lorente-Galdos B."/>
            <person name="Quilez J."/>
            <person name="Marques-Bonet T."/>
            <person name="Raney B.J."/>
            <person name="Ingham P.W."/>
            <person name="Tay A."/>
            <person name="Hillier L.W."/>
            <person name="Minx P."/>
            <person name="Boehm T."/>
            <person name="Wilson R.K."/>
            <person name="Brenner S."/>
            <person name="Warren W.C."/>
        </authorList>
    </citation>
    <scope>NUCLEOTIDE SEQUENCE [LARGE SCALE GENOMIC DNA]</scope>
</reference>
<evidence type="ECO:0000256" key="7">
    <source>
        <dbReference type="ARBA" id="ARBA00022889"/>
    </source>
</evidence>
<dbReference type="FunFam" id="2.10.25.10:FF:000084">
    <property type="entry name" value="Laminin subunit alpha 3"/>
    <property type="match status" value="1"/>
</dbReference>
<protein>
    <recommendedName>
        <fullName evidence="19">Laminin subunit beta 4</fullName>
    </recommendedName>
</protein>
<reference evidence="17" key="5">
    <citation type="submission" date="2025-09" db="UniProtKB">
        <authorList>
            <consortium name="Ensembl"/>
        </authorList>
    </citation>
    <scope>IDENTIFICATION</scope>
</reference>
<dbReference type="Pfam" id="PF00055">
    <property type="entry name" value="Laminin_N"/>
    <property type="match status" value="1"/>
</dbReference>
<dbReference type="GO" id="GO:0070831">
    <property type="term" value="P:basement membrane assembly"/>
    <property type="evidence" value="ECO:0007669"/>
    <property type="project" value="TreeGrafter"/>
</dbReference>
<evidence type="ECO:0000259" key="15">
    <source>
        <dbReference type="PROSITE" id="PS51116"/>
    </source>
</evidence>
<evidence type="ECO:0000256" key="10">
    <source>
        <dbReference type="ARBA" id="ARBA00023180"/>
    </source>
</evidence>
<organism evidence="17 18">
    <name type="scientific">Callorhinchus milii</name>
    <name type="common">Ghost shark</name>
    <dbReference type="NCBI Taxonomy" id="7868"/>
    <lineage>
        <taxon>Eukaryota</taxon>
        <taxon>Metazoa</taxon>
        <taxon>Chordata</taxon>
        <taxon>Craniata</taxon>
        <taxon>Vertebrata</taxon>
        <taxon>Chondrichthyes</taxon>
        <taxon>Holocephali</taxon>
        <taxon>Chimaeriformes</taxon>
        <taxon>Callorhinchidae</taxon>
        <taxon>Callorhinchus</taxon>
    </lineage>
</organism>
<feature type="disulfide bond" evidence="12">
    <location>
        <begin position="477"/>
        <end position="486"/>
    </location>
</feature>
<keyword evidence="7" id="KW-0130">Cell adhesion</keyword>
<dbReference type="AlphaFoldDB" id="A0A4W3H526"/>
<evidence type="ECO:0000313" key="18">
    <source>
        <dbReference type="Proteomes" id="UP000314986"/>
    </source>
</evidence>
<evidence type="ECO:0000256" key="8">
    <source>
        <dbReference type="ARBA" id="ARBA00023054"/>
    </source>
</evidence>
<dbReference type="SMART" id="SM00180">
    <property type="entry name" value="EGF_Lam"/>
    <property type="match status" value="5"/>
</dbReference>
<dbReference type="GO" id="GO:0007411">
    <property type="term" value="P:axon guidance"/>
    <property type="evidence" value="ECO:0007669"/>
    <property type="project" value="TreeGrafter"/>
</dbReference>
<feature type="domain" description="Laminin EGF-like" evidence="14">
    <location>
        <begin position="454"/>
        <end position="505"/>
    </location>
</feature>
<evidence type="ECO:0000313" key="17">
    <source>
        <dbReference type="Ensembl" id="ENSCMIP00000010267.1"/>
    </source>
</evidence>
<evidence type="ECO:0000259" key="16">
    <source>
        <dbReference type="PROSITE" id="PS51117"/>
    </source>
</evidence>
<dbReference type="FunFam" id="2.170.300.10:FF:000001">
    <property type="entry name" value="Laminin subunit beta-1"/>
    <property type="match status" value="1"/>
</dbReference>
<dbReference type="FunFam" id="2.60.120.260:FF:000010">
    <property type="entry name" value="Laminin subunit beta 1"/>
    <property type="match status" value="1"/>
</dbReference>
<dbReference type="Ensembl" id="ENSCMIT00000010539.1">
    <property type="protein sequence ID" value="ENSCMIP00000010267.1"/>
    <property type="gene ID" value="ENSCMIG00000005411.1"/>
</dbReference>
<dbReference type="GO" id="GO:0016477">
    <property type="term" value="P:cell migration"/>
    <property type="evidence" value="ECO:0007669"/>
    <property type="project" value="TreeGrafter"/>
</dbReference>
<evidence type="ECO:0000256" key="11">
    <source>
        <dbReference type="ARBA" id="ARBA00023292"/>
    </source>
</evidence>
<keyword evidence="6" id="KW-0084">Basement membrane</keyword>
<comment type="subcellular location">
    <subcellularLocation>
        <location evidence="1">Secreted</location>
        <location evidence="1">Extracellular space</location>
        <location evidence="1">Extracellular matrix</location>
        <location evidence="1">Basement membrane</location>
    </subcellularLocation>
</comment>
<feature type="domain" description="Laminin IV type B" evidence="15">
    <location>
        <begin position="545"/>
        <end position="714"/>
    </location>
</feature>
<dbReference type="PROSITE" id="PS01248">
    <property type="entry name" value="EGF_LAM_1"/>
    <property type="match status" value="2"/>
</dbReference>
<dbReference type="InterPro" id="IPR013015">
    <property type="entry name" value="Laminin_IV_B"/>
</dbReference>
<feature type="domain" description="Laminin EGF-like" evidence="14">
    <location>
        <begin position="394"/>
        <end position="453"/>
    </location>
</feature>
<dbReference type="InterPro" id="IPR050440">
    <property type="entry name" value="Laminin/Netrin_ECM"/>
</dbReference>
<feature type="domain" description="Laminin N-terminal" evidence="16">
    <location>
        <begin position="25"/>
        <end position="263"/>
    </location>
</feature>
<evidence type="ECO:0000256" key="4">
    <source>
        <dbReference type="ARBA" id="ARBA00022729"/>
    </source>
</evidence>
<keyword evidence="3" id="KW-0272">Extracellular matrix</keyword>
<feature type="disulfide bond" evidence="12">
    <location>
        <begin position="361"/>
        <end position="370"/>
    </location>
</feature>
<accession>A0A4W3H526</accession>
<evidence type="ECO:0008006" key="19">
    <source>
        <dbReference type="Google" id="ProtNLM"/>
    </source>
</evidence>
<evidence type="ECO:0000259" key="14">
    <source>
        <dbReference type="PROSITE" id="PS50027"/>
    </source>
</evidence>
<dbReference type="FunFam" id="2.10.25.10:FF:000135">
    <property type="entry name" value="Laminin subunit beta 4"/>
    <property type="match status" value="1"/>
</dbReference>
<dbReference type="GeneTree" id="ENSGT00940000162514"/>
<dbReference type="GO" id="GO:0009887">
    <property type="term" value="P:animal organ morphogenesis"/>
    <property type="evidence" value="ECO:0007669"/>
    <property type="project" value="TreeGrafter"/>
</dbReference>
<dbReference type="Pfam" id="PF00053">
    <property type="entry name" value="EGF_laminin"/>
    <property type="match status" value="4"/>
</dbReference>
<keyword evidence="4 13" id="KW-0732">Signal</keyword>
<dbReference type="FunFam" id="2.10.25.10:FF:000011">
    <property type="entry name" value="Cadherin EGF LAG seven-pass G-type receptor"/>
    <property type="match status" value="1"/>
</dbReference>
<dbReference type="FunFam" id="2.10.25.10:FF:000333">
    <property type="entry name" value="netrin-4 isoform X2"/>
    <property type="match status" value="1"/>
</dbReference>
<feature type="domain" description="Laminin EGF-like" evidence="14">
    <location>
        <begin position="264"/>
        <end position="330"/>
    </location>
</feature>
<dbReference type="Gene3D" id="2.60.120.260">
    <property type="entry name" value="Galactose-binding domain-like"/>
    <property type="match status" value="1"/>
</dbReference>
<feature type="signal peptide" evidence="13">
    <location>
        <begin position="1"/>
        <end position="20"/>
    </location>
</feature>
<dbReference type="GO" id="GO:0009888">
    <property type="term" value="P:tissue development"/>
    <property type="evidence" value="ECO:0007669"/>
    <property type="project" value="TreeGrafter"/>
</dbReference>
<dbReference type="Pfam" id="PF24973">
    <property type="entry name" value="EGF_LMN_ATRN"/>
    <property type="match status" value="1"/>
</dbReference>
<evidence type="ECO:0000256" key="13">
    <source>
        <dbReference type="SAM" id="SignalP"/>
    </source>
</evidence>
<evidence type="ECO:0000256" key="3">
    <source>
        <dbReference type="ARBA" id="ARBA00022530"/>
    </source>
</evidence>
<reference evidence="18" key="2">
    <citation type="journal article" date="2007" name="PLoS Biol.">
        <title>Survey sequencing and comparative analysis of the elephant shark (Callorhinchus milii) genome.</title>
        <authorList>
            <person name="Venkatesh B."/>
            <person name="Kirkness E.F."/>
            <person name="Loh Y.H."/>
            <person name="Halpern A.L."/>
            <person name="Lee A.P."/>
            <person name="Johnson J."/>
            <person name="Dandona N."/>
            <person name="Viswanathan L.D."/>
            <person name="Tay A."/>
            <person name="Venter J.C."/>
            <person name="Strausberg R.L."/>
            <person name="Brenner S."/>
        </authorList>
    </citation>
    <scope>NUCLEOTIDE SEQUENCE [LARGE SCALE GENOMIC DNA]</scope>
</reference>
<feature type="disulfide bond" evidence="12">
    <location>
        <begin position="296"/>
        <end position="305"/>
    </location>
</feature>
<dbReference type="Gene3D" id="2.170.300.10">
    <property type="entry name" value="Tie2 ligand-binding domain superfamily"/>
    <property type="match status" value="1"/>
</dbReference>
<sequence>DDVTITIKLHLYILINFAHAQDDCNTGPCYPPLGDLLVGRSNKLSASSTCGMNGPEQYCIIGHLQDEQKCFICDSRLPYNPISSTYSHLIENVITAFAPDRKKKWWQSANGMNKVSIQLDLDALFQFSHLILSFKTFRPAAMLVERSSDYGHTWKVFRYFSFDCGDSFPTVPTGPAQKVDDVICDSKYSDLEPSTDGEVVLKALDPNFQIYNPHSPQIQELITFTNLRINFTQLHTLGDIRLRKRQTEEKYYYALYEMVIRGSCFCNGHASQCVPVNNIRGDIFSQQGMVHGKCVCQHNTEGVNCERCKNVFKDSPWQPAGGGQAHECRRCNCNGHSERCHFDMAVYLASGRVSGGVCEECQHNTMGQHCEQCRPFYYHDLGRSLSDPATCVSCTCDPEGSLSNGLCESHSDPILNTVAGRCICKRNVEGTRCDQCKPGYFGLSAVDPEGCKACQCDSGGSVLEPSACDSVTGECFCQRFVTGRNCDQCLPNYWGLGNTVYGCSPCDCDIGGAYDNFCSSYDGHCRCLPNIIGHRCNEPAHSYFFAPLDYYLYEAELAEQLGNSASLVCTSVQIVSRERVPDKPMMWTGLGFARVPHGAGLQFIVNNIPHPMNFIAVIRYEPESTEDWTASIRIQPVNQQRDSQCRDNLLSQELSTVSIVAIPNVRFCLEPQVRYSVEIYFNRSPTPNSQPSSHILIDSVSTKAYDVEYIQFVM</sequence>
<evidence type="ECO:0000256" key="6">
    <source>
        <dbReference type="ARBA" id="ARBA00022869"/>
    </source>
</evidence>
<feature type="chain" id="PRO_5021305586" description="Laminin subunit beta 4" evidence="13">
    <location>
        <begin position="21"/>
        <end position="714"/>
    </location>
</feature>
<feature type="disulfide bond" evidence="12">
    <location>
        <begin position="424"/>
        <end position="433"/>
    </location>
</feature>
<reference evidence="17" key="4">
    <citation type="submission" date="2025-08" db="UniProtKB">
        <authorList>
            <consortium name="Ensembl"/>
        </authorList>
    </citation>
    <scope>IDENTIFICATION</scope>
</reference>
<keyword evidence="5" id="KW-0677">Repeat</keyword>
<dbReference type="PROSITE" id="PS51116">
    <property type="entry name" value="LAMININ_IVB"/>
    <property type="match status" value="1"/>
</dbReference>
<dbReference type="OMA" id="WTIQVIN"/>
<dbReference type="Pfam" id="PF21199">
    <property type="entry name" value="LAMININ_IV_B"/>
    <property type="match status" value="1"/>
</dbReference>
<dbReference type="InterPro" id="IPR002049">
    <property type="entry name" value="LE_dom"/>
</dbReference>
<dbReference type="CDD" id="cd00055">
    <property type="entry name" value="EGF_Lam"/>
    <property type="match status" value="5"/>
</dbReference>
<name>A0A4W3H526_CALMI</name>
<keyword evidence="11 12" id="KW-0424">Laminin EGF-like domain</keyword>
<feature type="domain" description="Laminin EGF-like" evidence="14">
    <location>
        <begin position="331"/>
        <end position="393"/>
    </location>
</feature>
<comment type="caution">
    <text evidence="12">Lacks conserved residue(s) required for the propagation of feature annotation.</text>
</comment>
<dbReference type="FunFam" id="2.170.300.10:FF:000004">
    <property type="entry name" value="Laminin subunit beta 1"/>
    <property type="match status" value="1"/>
</dbReference>
<dbReference type="GO" id="GO:0043256">
    <property type="term" value="C:laminin complex"/>
    <property type="evidence" value="ECO:0007669"/>
    <property type="project" value="TreeGrafter"/>
</dbReference>
<dbReference type="SUPFAM" id="SSF57196">
    <property type="entry name" value="EGF/Laminin"/>
    <property type="match status" value="5"/>
</dbReference>
<keyword evidence="18" id="KW-1185">Reference proteome</keyword>
<evidence type="ECO:0000256" key="5">
    <source>
        <dbReference type="ARBA" id="ARBA00022737"/>
    </source>
</evidence>
<keyword evidence="8" id="KW-0175">Coiled coil</keyword>
<dbReference type="PANTHER" id="PTHR10574:SF279">
    <property type="entry name" value="LAMININ SUBUNIT BETA 4"/>
    <property type="match status" value="1"/>
</dbReference>
<dbReference type="PROSITE" id="PS51117">
    <property type="entry name" value="LAMININ_NTER"/>
    <property type="match status" value="1"/>
</dbReference>
<evidence type="ECO:0000256" key="9">
    <source>
        <dbReference type="ARBA" id="ARBA00023157"/>
    </source>
</evidence>